<reference evidence="3" key="1">
    <citation type="submission" date="2023-09" db="EMBL/GenBank/DDBJ databases">
        <authorList>
            <person name="Li S."/>
            <person name="Li X."/>
            <person name="Zhang C."/>
            <person name="Zhao Z."/>
        </authorList>
    </citation>
    <scope>NUCLEOTIDE SEQUENCE [LARGE SCALE GENOMIC DNA]</scope>
    <source>
        <strain evidence="3">SQ149</strain>
    </source>
</reference>
<evidence type="ECO:0000313" key="3">
    <source>
        <dbReference type="Proteomes" id="UP001258994"/>
    </source>
</evidence>
<organism evidence="2 3">
    <name type="scientific">Thalassotalea psychrophila</name>
    <dbReference type="NCBI Taxonomy" id="3065647"/>
    <lineage>
        <taxon>Bacteria</taxon>
        <taxon>Pseudomonadati</taxon>
        <taxon>Pseudomonadota</taxon>
        <taxon>Gammaproteobacteria</taxon>
        <taxon>Alteromonadales</taxon>
        <taxon>Colwelliaceae</taxon>
        <taxon>Thalassotalea</taxon>
    </lineage>
</organism>
<accession>A0ABY9TYZ3</accession>
<feature type="transmembrane region" description="Helical" evidence="1">
    <location>
        <begin position="12"/>
        <end position="35"/>
    </location>
</feature>
<dbReference type="EMBL" id="CP134145">
    <property type="protein sequence ID" value="WNC72694.1"/>
    <property type="molecule type" value="Genomic_DNA"/>
</dbReference>
<sequence length="84" mass="8866">MKFTAILVQTLLWLSIAVSPALVGGIVGFFLSLYLGSLDSIALPICLGLGFVTGAAWAERIRKTIGLSAFLGKLMGNPEIDGRN</sequence>
<proteinExistence type="predicted"/>
<dbReference type="RefSeq" id="WP_348391810.1">
    <property type="nucleotide sequence ID" value="NZ_CP134145.1"/>
</dbReference>
<evidence type="ECO:0000313" key="2">
    <source>
        <dbReference type="EMBL" id="WNC72694.1"/>
    </source>
</evidence>
<evidence type="ECO:0000256" key="1">
    <source>
        <dbReference type="SAM" id="Phobius"/>
    </source>
</evidence>
<protein>
    <submittedName>
        <fullName evidence="2">Uncharacterized protein</fullName>
    </submittedName>
</protein>
<feature type="transmembrane region" description="Helical" evidence="1">
    <location>
        <begin position="41"/>
        <end position="58"/>
    </location>
</feature>
<keyword evidence="1" id="KW-0472">Membrane</keyword>
<gene>
    <name evidence="2" type="ORF">RGQ13_01565</name>
</gene>
<keyword evidence="1" id="KW-0812">Transmembrane</keyword>
<keyword evidence="3" id="KW-1185">Reference proteome</keyword>
<keyword evidence="1" id="KW-1133">Transmembrane helix</keyword>
<name>A0ABY9TYZ3_9GAMM</name>
<dbReference type="Proteomes" id="UP001258994">
    <property type="component" value="Chromosome"/>
</dbReference>